<dbReference type="PRINTS" id="PR00502">
    <property type="entry name" value="NUDIXFAMILY"/>
</dbReference>
<evidence type="ECO:0000256" key="5">
    <source>
        <dbReference type="RuleBase" id="RU003476"/>
    </source>
</evidence>
<dbReference type="Proteomes" id="UP000758168">
    <property type="component" value="Unassembled WGS sequence"/>
</dbReference>
<dbReference type="Gene3D" id="3.90.79.10">
    <property type="entry name" value="Nucleoside Triphosphate Pyrophosphohydrolase"/>
    <property type="match status" value="1"/>
</dbReference>
<accession>A0ABS4Z3I5</accession>
<name>A0ABS4Z3I5_9ACTN</name>
<feature type="domain" description="Nudix hydrolase" evidence="6">
    <location>
        <begin position="117"/>
        <end position="248"/>
    </location>
</feature>
<evidence type="ECO:0000256" key="1">
    <source>
        <dbReference type="ARBA" id="ARBA00001946"/>
    </source>
</evidence>
<dbReference type="RefSeq" id="WP_210052728.1">
    <property type="nucleotide sequence ID" value="NZ_BAAAMH010000022.1"/>
</dbReference>
<dbReference type="SUPFAM" id="SSF55811">
    <property type="entry name" value="Nudix"/>
    <property type="match status" value="1"/>
</dbReference>
<comment type="similarity">
    <text evidence="2 5">Belongs to the Nudix hydrolase family.</text>
</comment>
<dbReference type="InterPro" id="IPR020476">
    <property type="entry name" value="Nudix_hydrolase"/>
</dbReference>
<comment type="cofactor">
    <cofactor evidence="1">
        <name>Mg(2+)</name>
        <dbReference type="ChEBI" id="CHEBI:18420"/>
    </cofactor>
</comment>
<keyword evidence="4" id="KW-0460">Magnesium</keyword>
<evidence type="ECO:0000256" key="3">
    <source>
        <dbReference type="ARBA" id="ARBA00022801"/>
    </source>
</evidence>
<sequence>MPDLGLTVAVDGDTAVLAWSGVAGEAEAAGLVESVSAAAAAALGGPGVRRLQAAVAAEDGWGRRALLLAGFRLEGVRRQARPDGEGGHQDEWLFARLAGDVVSGPDGFSAVMSSALPRKRLIAHVLLRDVEGRVMLCETRFKADWELPGGIVEAGEPPRLGALRELREELGVEWPVGRLLVADWMPPYLGWEDALELVYDGGLVSEDDLDRFVLQPSEIIQARLCTLEEAAALVTPLSHRRLTLAAGLGPGETAYLEDGLPPR</sequence>
<dbReference type="InterPro" id="IPR000086">
    <property type="entry name" value="NUDIX_hydrolase_dom"/>
</dbReference>
<keyword evidence="3 5" id="KW-0378">Hydrolase</keyword>
<dbReference type="Pfam" id="PF00293">
    <property type="entry name" value="NUDIX"/>
    <property type="match status" value="1"/>
</dbReference>
<evidence type="ECO:0000256" key="2">
    <source>
        <dbReference type="ARBA" id="ARBA00005582"/>
    </source>
</evidence>
<evidence type="ECO:0000256" key="4">
    <source>
        <dbReference type="ARBA" id="ARBA00022842"/>
    </source>
</evidence>
<evidence type="ECO:0000259" key="6">
    <source>
        <dbReference type="PROSITE" id="PS51462"/>
    </source>
</evidence>
<dbReference type="PROSITE" id="PS00893">
    <property type="entry name" value="NUDIX_BOX"/>
    <property type="match status" value="1"/>
</dbReference>
<comment type="caution">
    <text evidence="7">The sequence shown here is derived from an EMBL/GenBank/DDBJ whole genome shotgun (WGS) entry which is preliminary data.</text>
</comment>
<gene>
    <name evidence="7" type="ORF">JOF54_000522</name>
</gene>
<dbReference type="InterPro" id="IPR015797">
    <property type="entry name" value="NUDIX_hydrolase-like_dom_sf"/>
</dbReference>
<evidence type="ECO:0000313" key="7">
    <source>
        <dbReference type="EMBL" id="MBP2415600.1"/>
    </source>
</evidence>
<dbReference type="PANTHER" id="PTHR43046:SF12">
    <property type="entry name" value="GDP-MANNOSE MANNOSYL HYDROLASE"/>
    <property type="match status" value="1"/>
</dbReference>
<evidence type="ECO:0000313" key="8">
    <source>
        <dbReference type="Proteomes" id="UP000758168"/>
    </source>
</evidence>
<dbReference type="PROSITE" id="PS51462">
    <property type="entry name" value="NUDIX"/>
    <property type="match status" value="1"/>
</dbReference>
<dbReference type="EMBL" id="JAGIOB010000001">
    <property type="protein sequence ID" value="MBP2415600.1"/>
    <property type="molecule type" value="Genomic_DNA"/>
</dbReference>
<dbReference type="CDD" id="cd18876">
    <property type="entry name" value="NUDIX_Hydrolase"/>
    <property type="match status" value="1"/>
</dbReference>
<dbReference type="PANTHER" id="PTHR43046">
    <property type="entry name" value="GDP-MANNOSE MANNOSYL HYDROLASE"/>
    <property type="match status" value="1"/>
</dbReference>
<keyword evidence="8" id="KW-1185">Reference proteome</keyword>
<dbReference type="Gene3D" id="3.40.630.30">
    <property type="match status" value="1"/>
</dbReference>
<organism evidence="7 8">
    <name type="scientific">Microlunatus capsulatus</name>
    <dbReference type="NCBI Taxonomy" id="99117"/>
    <lineage>
        <taxon>Bacteria</taxon>
        <taxon>Bacillati</taxon>
        <taxon>Actinomycetota</taxon>
        <taxon>Actinomycetes</taxon>
        <taxon>Propionibacteriales</taxon>
        <taxon>Propionibacteriaceae</taxon>
        <taxon>Microlunatus</taxon>
    </lineage>
</organism>
<reference evidence="7 8" key="1">
    <citation type="submission" date="2021-03" db="EMBL/GenBank/DDBJ databases">
        <title>Sequencing the genomes of 1000 actinobacteria strains.</title>
        <authorList>
            <person name="Klenk H.-P."/>
        </authorList>
    </citation>
    <scope>NUCLEOTIDE SEQUENCE [LARGE SCALE GENOMIC DNA]</scope>
    <source>
        <strain evidence="7 8">DSM 12936</strain>
    </source>
</reference>
<dbReference type="InterPro" id="IPR020084">
    <property type="entry name" value="NUDIX_hydrolase_CS"/>
</dbReference>
<proteinExistence type="inferred from homology"/>
<protein>
    <submittedName>
        <fullName evidence="7">8-oxo-dGTP pyrophosphatase MutT (NUDIX family)</fullName>
    </submittedName>
</protein>